<dbReference type="SUPFAM" id="SSF103473">
    <property type="entry name" value="MFS general substrate transporter"/>
    <property type="match status" value="1"/>
</dbReference>
<feature type="transmembrane region" description="Helical" evidence="2">
    <location>
        <begin position="351"/>
        <end position="371"/>
    </location>
</feature>
<gene>
    <name evidence="3" type="ORF">KDM89_07865</name>
</gene>
<comment type="caution">
    <text evidence="3">The sequence shown here is derived from an EMBL/GenBank/DDBJ whole genome shotgun (WGS) entry which is preliminary data.</text>
</comment>
<feature type="transmembrane region" description="Helical" evidence="2">
    <location>
        <begin position="73"/>
        <end position="92"/>
    </location>
</feature>
<feature type="transmembrane region" description="Helical" evidence="2">
    <location>
        <begin position="33"/>
        <end position="52"/>
    </location>
</feature>
<feature type="transmembrane region" description="Helical" evidence="2">
    <location>
        <begin position="220"/>
        <end position="238"/>
    </location>
</feature>
<dbReference type="EMBL" id="JAGSPN010000004">
    <property type="protein sequence ID" value="MBR7782051.1"/>
    <property type="molecule type" value="Genomic_DNA"/>
</dbReference>
<evidence type="ECO:0000313" key="4">
    <source>
        <dbReference type="Proteomes" id="UP000680067"/>
    </source>
</evidence>
<evidence type="ECO:0000313" key="3">
    <source>
        <dbReference type="EMBL" id="MBR7782051.1"/>
    </source>
</evidence>
<accession>A0A941I5W7</accession>
<dbReference type="Pfam" id="PF13347">
    <property type="entry name" value="MFS_2"/>
    <property type="match status" value="1"/>
</dbReference>
<dbReference type="AlphaFoldDB" id="A0A941I5W7"/>
<feature type="transmembrane region" description="Helical" evidence="2">
    <location>
        <begin position="250"/>
        <end position="269"/>
    </location>
</feature>
<dbReference type="Proteomes" id="UP000680067">
    <property type="component" value="Unassembled WGS sequence"/>
</dbReference>
<dbReference type="Gene3D" id="1.20.1250.20">
    <property type="entry name" value="MFS general substrate transporter like domains"/>
    <property type="match status" value="2"/>
</dbReference>
<keyword evidence="2" id="KW-1133">Transmembrane helix</keyword>
<protein>
    <submittedName>
        <fullName evidence="3">MFS transporter</fullName>
    </submittedName>
</protein>
<feature type="transmembrane region" description="Helical" evidence="2">
    <location>
        <begin position="98"/>
        <end position="121"/>
    </location>
</feature>
<evidence type="ECO:0000256" key="2">
    <source>
        <dbReference type="SAM" id="Phobius"/>
    </source>
</evidence>
<proteinExistence type="inferred from homology"/>
<organism evidence="3 4">
    <name type="scientific">Undibacterium luofuense</name>
    <dbReference type="NCBI Taxonomy" id="2828733"/>
    <lineage>
        <taxon>Bacteria</taxon>
        <taxon>Pseudomonadati</taxon>
        <taxon>Pseudomonadota</taxon>
        <taxon>Betaproteobacteria</taxon>
        <taxon>Burkholderiales</taxon>
        <taxon>Oxalobacteraceae</taxon>
        <taxon>Undibacterium</taxon>
    </lineage>
</organism>
<feature type="transmembrane region" description="Helical" evidence="2">
    <location>
        <begin position="7"/>
        <end position="27"/>
    </location>
</feature>
<comment type="similarity">
    <text evidence="1">Belongs to the sodium:galactoside symporter (TC 2.A.2) family.</text>
</comment>
<dbReference type="GO" id="GO:0005886">
    <property type="term" value="C:plasma membrane"/>
    <property type="evidence" value="ECO:0007669"/>
    <property type="project" value="TreeGrafter"/>
</dbReference>
<dbReference type="InterPro" id="IPR036259">
    <property type="entry name" value="MFS_trans_sf"/>
</dbReference>
<dbReference type="RefSeq" id="WP_212687390.1">
    <property type="nucleotide sequence ID" value="NZ_JAGSPN010000004.1"/>
</dbReference>
<feature type="transmembrane region" description="Helical" evidence="2">
    <location>
        <begin position="304"/>
        <end position="330"/>
    </location>
</feature>
<reference evidence="3" key="1">
    <citation type="submission" date="2021-04" db="EMBL/GenBank/DDBJ databases">
        <title>novel species isolated from subtropical streams in China.</title>
        <authorList>
            <person name="Lu H."/>
        </authorList>
    </citation>
    <scope>NUCLEOTIDE SEQUENCE</scope>
    <source>
        <strain evidence="3">LFS511W</strain>
    </source>
</reference>
<feature type="transmembrane region" description="Helical" evidence="2">
    <location>
        <begin position="165"/>
        <end position="184"/>
    </location>
</feature>
<feature type="transmembrane region" description="Helical" evidence="2">
    <location>
        <begin position="281"/>
        <end position="298"/>
    </location>
</feature>
<keyword evidence="2" id="KW-0812">Transmembrane</keyword>
<name>A0A941I5W7_9BURK</name>
<feature type="transmembrane region" description="Helical" evidence="2">
    <location>
        <begin position="377"/>
        <end position="398"/>
    </location>
</feature>
<dbReference type="PANTHER" id="PTHR11328">
    <property type="entry name" value="MAJOR FACILITATOR SUPERFAMILY DOMAIN-CONTAINING PROTEIN"/>
    <property type="match status" value="1"/>
</dbReference>
<keyword evidence="2" id="KW-0472">Membrane</keyword>
<dbReference type="GO" id="GO:0008643">
    <property type="term" value="P:carbohydrate transport"/>
    <property type="evidence" value="ECO:0007669"/>
    <property type="project" value="InterPro"/>
</dbReference>
<dbReference type="GO" id="GO:0015293">
    <property type="term" value="F:symporter activity"/>
    <property type="evidence" value="ECO:0007669"/>
    <property type="project" value="InterPro"/>
</dbReference>
<keyword evidence="4" id="KW-1185">Reference proteome</keyword>
<evidence type="ECO:0000256" key="1">
    <source>
        <dbReference type="ARBA" id="ARBA00009617"/>
    </source>
</evidence>
<dbReference type="PANTHER" id="PTHR11328:SF24">
    <property type="entry name" value="MAJOR FACILITATOR SUPERFAMILY (MFS) PROFILE DOMAIN-CONTAINING PROTEIN"/>
    <property type="match status" value="1"/>
</dbReference>
<sequence>MPLKTLLQYGLPGFPLALLSLPVYVYVPQLYTASYGWSLTAIGLILLASRVADAFFDPWFGAWLDKQQHPARFALIFTLATLPVNLGFWLLFHPLQTVPAISLCAGLLLVYLGFSSATIALQSWGAILGNTPQTRLQLTSAREFAGLCGVITASLWTYWFSAAAVFQILMVSCVLSVFAIWRLYASHPAEIVHASSQNAGSSHSLSIFQANTTRHLYQTFALNGIASAIPATLFLFYAADVLQRPDQAGLLLLLYFVCAALSVPAWNCLGRRWHEARAWQAGMWLAIASFSTVCFLGAGDLLLFALVCAGSGFALGADLALPSALLAGVIRQQQDSGQEGWYFGLWNWLSKMNLALAAGLAMPLLSLAGYAPGRQDAQAVSALILAYAVLPCALKLLAWLRLYRSSLTTV</sequence>
<dbReference type="InterPro" id="IPR039672">
    <property type="entry name" value="MFS_2"/>
</dbReference>